<feature type="domain" description="DHFR" evidence="7">
    <location>
        <begin position="1"/>
        <end position="157"/>
    </location>
</feature>
<dbReference type="GO" id="GO:0050661">
    <property type="term" value="F:NADP binding"/>
    <property type="evidence" value="ECO:0007669"/>
    <property type="project" value="InterPro"/>
</dbReference>
<dbReference type="GO" id="GO:0005739">
    <property type="term" value="C:mitochondrion"/>
    <property type="evidence" value="ECO:0007669"/>
    <property type="project" value="TreeGrafter"/>
</dbReference>
<dbReference type="PANTHER" id="PTHR48069">
    <property type="entry name" value="DIHYDROFOLATE REDUCTASE"/>
    <property type="match status" value="1"/>
</dbReference>
<dbReference type="CDD" id="cd00209">
    <property type="entry name" value="DHFR"/>
    <property type="match status" value="1"/>
</dbReference>
<keyword evidence="9" id="KW-1185">Reference proteome</keyword>
<name>A0A7M7GPN9_APIME</name>
<dbReference type="InterPro" id="IPR001796">
    <property type="entry name" value="DHFR_dom"/>
</dbReference>
<dbReference type="GO" id="GO:0046452">
    <property type="term" value="P:dihydrofolate metabolic process"/>
    <property type="evidence" value="ECO:0007669"/>
    <property type="project" value="TreeGrafter"/>
</dbReference>
<dbReference type="KEGG" id="ame:410422"/>
<evidence type="ECO:0000256" key="6">
    <source>
        <dbReference type="ARBA" id="ARBA00048873"/>
    </source>
</evidence>
<dbReference type="InterPro" id="IPR024072">
    <property type="entry name" value="DHFR-like_dom_sf"/>
</dbReference>
<dbReference type="PROSITE" id="PS51330">
    <property type="entry name" value="DHFR_2"/>
    <property type="match status" value="1"/>
</dbReference>
<dbReference type="RefSeq" id="XP_006558546.1">
    <property type="nucleotide sequence ID" value="XM_006558483.3"/>
</dbReference>
<accession>A0A7M7GPN9</accession>
<dbReference type="GO" id="GO:0004146">
    <property type="term" value="F:dihydrofolate reductase activity"/>
    <property type="evidence" value="ECO:0007669"/>
    <property type="project" value="UniProtKB-EC"/>
</dbReference>
<dbReference type="Pfam" id="PF00186">
    <property type="entry name" value="DHFR_1"/>
    <property type="match status" value="1"/>
</dbReference>
<evidence type="ECO:0000313" key="10">
    <source>
        <dbReference type="RefSeq" id="XP_006558546.1"/>
    </source>
</evidence>
<evidence type="ECO:0000256" key="4">
    <source>
        <dbReference type="ARBA" id="ARBA00022857"/>
    </source>
</evidence>
<dbReference type="OrthoDB" id="4664297at2759"/>
<reference evidence="8" key="1">
    <citation type="submission" date="2021-01" db="UniProtKB">
        <authorList>
            <consortium name="EnsemblMetazoa"/>
        </authorList>
    </citation>
    <scope>IDENTIFICATION</scope>
    <source>
        <strain evidence="8">DH4</strain>
    </source>
</reference>
<evidence type="ECO:0000256" key="5">
    <source>
        <dbReference type="ARBA" id="ARBA00023002"/>
    </source>
</evidence>
<comment type="pathway">
    <text evidence="1">Cofactor biosynthesis; tetrahydrofolate biosynthesis; 5,6,7,8-tetrahydrofolate from 7,8-dihydrofolate: step 1/1.</text>
</comment>
<keyword evidence="3" id="KW-0554">One-carbon metabolism</keyword>
<gene>
    <name evidence="8" type="primary">410422</name>
    <name evidence="10" type="synonym">LOC410422</name>
</gene>
<proteinExistence type="predicted"/>
<dbReference type="GO" id="GO:0006730">
    <property type="term" value="P:one-carbon metabolic process"/>
    <property type="evidence" value="ECO:0007669"/>
    <property type="project" value="UniProtKB-KW"/>
</dbReference>
<keyword evidence="5" id="KW-0560">Oxidoreductase</keyword>
<dbReference type="SUPFAM" id="SSF53597">
    <property type="entry name" value="Dihydrofolate reductase-like"/>
    <property type="match status" value="1"/>
</dbReference>
<dbReference type="Gene3D" id="3.40.430.10">
    <property type="entry name" value="Dihydrofolate Reductase, subunit A"/>
    <property type="match status" value="1"/>
</dbReference>
<dbReference type="GO" id="GO:0046654">
    <property type="term" value="P:tetrahydrofolate biosynthetic process"/>
    <property type="evidence" value="ECO:0007669"/>
    <property type="project" value="InterPro"/>
</dbReference>
<evidence type="ECO:0000313" key="8">
    <source>
        <dbReference type="EnsemblMetazoa" id="XP_006558546"/>
    </source>
</evidence>
<keyword evidence="4" id="KW-0521">NADP</keyword>
<evidence type="ECO:0000259" key="7">
    <source>
        <dbReference type="PROSITE" id="PS51330"/>
    </source>
</evidence>
<protein>
    <recommendedName>
        <fullName evidence="2">dihydrofolate reductase</fullName>
        <ecNumber evidence="2">1.5.1.3</ecNumber>
    </recommendedName>
</protein>
<dbReference type="PANTHER" id="PTHR48069:SF3">
    <property type="entry name" value="DIHYDROFOLATE REDUCTASE"/>
    <property type="match status" value="1"/>
</dbReference>
<dbReference type="EnsemblMetazoa" id="XM_006558483">
    <property type="protein sequence ID" value="XP_006558546"/>
    <property type="gene ID" value="LOC410422"/>
</dbReference>
<dbReference type="InterPro" id="IPR012259">
    <property type="entry name" value="DHFR"/>
</dbReference>
<comment type="catalytic activity">
    <reaction evidence="6">
        <text>(6S)-5,6,7,8-tetrahydrofolate + NADP(+) = 7,8-dihydrofolate + NADPH + H(+)</text>
        <dbReference type="Rhea" id="RHEA:15009"/>
        <dbReference type="ChEBI" id="CHEBI:15378"/>
        <dbReference type="ChEBI" id="CHEBI:57451"/>
        <dbReference type="ChEBI" id="CHEBI:57453"/>
        <dbReference type="ChEBI" id="CHEBI:57783"/>
        <dbReference type="ChEBI" id="CHEBI:58349"/>
        <dbReference type="EC" id="1.5.1.3"/>
    </reaction>
</comment>
<dbReference type="AlphaFoldDB" id="A0A7M7GPN9"/>
<sequence>METQYRSELAFFTYMTTNTKNPNKRNVVLMGRRTWESIPKENRPLKNRINIVLTSQSLDYGNDVIVCKNIPHAFEVIEKIKDRIENIWVTGGSSVYKEAMESPNFYRLYLTRIKKYFECDTFFPTIPNDFVLTEDPNIPQGIQEENDIQFVYEVYKKE</sequence>
<dbReference type="GO" id="GO:0046655">
    <property type="term" value="P:folic acid metabolic process"/>
    <property type="evidence" value="ECO:0007669"/>
    <property type="project" value="TreeGrafter"/>
</dbReference>
<dbReference type="EC" id="1.5.1.3" evidence="2"/>
<organism evidence="8">
    <name type="scientific">Apis mellifera</name>
    <name type="common">Honeybee</name>
    <dbReference type="NCBI Taxonomy" id="7460"/>
    <lineage>
        <taxon>Eukaryota</taxon>
        <taxon>Metazoa</taxon>
        <taxon>Ecdysozoa</taxon>
        <taxon>Arthropoda</taxon>
        <taxon>Hexapoda</taxon>
        <taxon>Insecta</taxon>
        <taxon>Pterygota</taxon>
        <taxon>Neoptera</taxon>
        <taxon>Endopterygota</taxon>
        <taxon>Hymenoptera</taxon>
        <taxon>Apocrita</taxon>
        <taxon>Aculeata</taxon>
        <taxon>Apoidea</taxon>
        <taxon>Anthophila</taxon>
        <taxon>Apidae</taxon>
        <taxon>Apis</taxon>
    </lineage>
</organism>
<evidence type="ECO:0000313" key="9">
    <source>
        <dbReference type="Proteomes" id="UP000005203"/>
    </source>
</evidence>
<dbReference type="PRINTS" id="PR00070">
    <property type="entry name" value="DHFR"/>
</dbReference>
<evidence type="ECO:0000256" key="3">
    <source>
        <dbReference type="ARBA" id="ARBA00022563"/>
    </source>
</evidence>
<accession>A0A8B6YRW5</accession>
<evidence type="ECO:0000256" key="1">
    <source>
        <dbReference type="ARBA" id="ARBA00004903"/>
    </source>
</evidence>
<reference evidence="10" key="2">
    <citation type="submission" date="2025-04" db="UniProtKB">
        <authorList>
            <consortium name="RefSeq"/>
        </authorList>
    </citation>
    <scope>IDENTIFICATION</scope>
    <source>
        <strain evidence="10">DH4</strain>
        <tissue evidence="10">Whole body</tissue>
    </source>
</reference>
<dbReference type="Proteomes" id="UP000005203">
    <property type="component" value="Linkage group LG13"/>
</dbReference>
<evidence type="ECO:0000256" key="2">
    <source>
        <dbReference type="ARBA" id="ARBA00012856"/>
    </source>
</evidence>